<reference evidence="2" key="2">
    <citation type="submission" date="2021-05" db="UniProtKB">
        <authorList>
            <consortium name="EnsemblPlants"/>
        </authorList>
    </citation>
    <scope>IDENTIFICATION</scope>
    <source>
        <strain evidence="2">subsp. malaccensis</strain>
    </source>
</reference>
<dbReference type="EMBL" id="HG996475">
    <property type="protein sequence ID" value="CAG1864349.1"/>
    <property type="molecule type" value="Genomic_DNA"/>
</dbReference>
<name>A0A804L704_MUSAM</name>
<organism evidence="2 3">
    <name type="scientific">Musa acuminata subsp. malaccensis</name>
    <name type="common">Wild banana</name>
    <name type="synonym">Musa malaccensis</name>
    <dbReference type="NCBI Taxonomy" id="214687"/>
    <lineage>
        <taxon>Eukaryota</taxon>
        <taxon>Viridiplantae</taxon>
        <taxon>Streptophyta</taxon>
        <taxon>Embryophyta</taxon>
        <taxon>Tracheophyta</taxon>
        <taxon>Spermatophyta</taxon>
        <taxon>Magnoliopsida</taxon>
        <taxon>Liliopsida</taxon>
        <taxon>Zingiberales</taxon>
        <taxon>Musaceae</taxon>
        <taxon>Musa</taxon>
    </lineage>
</organism>
<dbReference type="AlphaFoldDB" id="A0A804L704"/>
<gene>
    <name evidence="1" type="ORF">GSMUA_12790.1</name>
</gene>
<evidence type="ECO:0000313" key="1">
    <source>
        <dbReference type="EMBL" id="CAG1864349.1"/>
    </source>
</evidence>
<reference evidence="1" key="1">
    <citation type="submission" date="2021-03" db="EMBL/GenBank/DDBJ databases">
        <authorList>
            <consortium name="Genoscope - CEA"/>
            <person name="William W."/>
        </authorList>
    </citation>
    <scope>NUCLEOTIDE SEQUENCE</scope>
    <source>
        <strain evidence="1">Doubled-haploid Pahang</strain>
    </source>
</reference>
<dbReference type="InParanoid" id="A0A804L704"/>
<dbReference type="EnsemblPlants" id="Ma11_t12120.1">
    <property type="protein sequence ID" value="Ma11_p12120.1"/>
    <property type="gene ID" value="Ma11_g12120"/>
</dbReference>
<accession>A0A804L704</accession>
<dbReference type="Proteomes" id="UP000012960">
    <property type="component" value="Unplaced"/>
</dbReference>
<protein>
    <submittedName>
        <fullName evidence="1">(wild Malaysian banana) hypothetical protein</fullName>
    </submittedName>
</protein>
<sequence>MEFWVCGLWQGKRVAIFPVSFRILMMFLMKKNIVVAEHLELSMLLFDKLILSWCLLLPRCHAGLGAGETVLVFKIWMEVLRAYSHLESLTVAKI</sequence>
<evidence type="ECO:0000313" key="2">
    <source>
        <dbReference type="EnsemblPlants" id="Ma11_p12120.1"/>
    </source>
</evidence>
<keyword evidence="3" id="KW-1185">Reference proteome</keyword>
<dbReference type="Gramene" id="Ma11_t12120.1">
    <property type="protein sequence ID" value="Ma11_p12120.1"/>
    <property type="gene ID" value="Ma11_g12120"/>
</dbReference>
<proteinExistence type="predicted"/>
<evidence type="ECO:0000313" key="3">
    <source>
        <dbReference type="Proteomes" id="UP000012960"/>
    </source>
</evidence>